<dbReference type="AlphaFoldDB" id="A0A101LUQ8"/>
<organism evidence="1">
    <name type="scientific">Picea glauca</name>
    <name type="common">White spruce</name>
    <name type="synonym">Pinus glauca</name>
    <dbReference type="NCBI Taxonomy" id="3330"/>
    <lineage>
        <taxon>Eukaryota</taxon>
        <taxon>Viridiplantae</taxon>
        <taxon>Streptophyta</taxon>
        <taxon>Embryophyta</taxon>
        <taxon>Tracheophyta</taxon>
        <taxon>Spermatophyta</taxon>
        <taxon>Pinopsida</taxon>
        <taxon>Pinidae</taxon>
        <taxon>Conifers I</taxon>
        <taxon>Pinales</taxon>
        <taxon>Pinaceae</taxon>
        <taxon>Picea</taxon>
    </lineage>
</organism>
<sequence length="43" mass="4840">MGRKGRDKPNFCKSIYFICVGKASFSVSLLSSLRLFRLSQNAL</sequence>
<evidence type="ECO:0000313" key="2">
    <source>
        <dbReference type="EMBL" id="KUM45718.1"/>
    </source>
</evidence>
<reference evidence="1" key="1">
    <citation type="journal article" date="2015" name="Genome Biol. Evol.">
        <title>Organellar Genomes of White Spruce (Picea glauca): Assembly and Annotation.</title>
        <authorList>
            <person name="Jackman S.D."/>
            <person name="Warren R.L."/>
            <person name="Gibb E.A."/>
            <person name="Vandervalk B.P."/>
            <person name="Mohamadi H."/>
            <person name="Chu J."/>
            <person name="Raymond A."/>
            <person name="Pleasance S."/>
            <person name="Coope R."/>
            <person name="Wildung M.R."/>
            <person name="Ritland C.E."/>
            <person name="Bousquet J."/>
            <person name="Jones S.J."/>
            <person name="Bohlmann J."/>
            <person name="Birol I."/>
        </authorList>
    </citation>
    <scope>NUCLEOTIDE SEQUENCE [LARGE SCALE GENOMIC DNA]</scope>
    <source>
        <tissue evidence="1">Flushing bud</tissue>
    </source>
</reference>
<geneLocation type="mitochondrion" evidence="1"/>
<evidence type="ECO:0000313" key="1">
    <source>
        <dbReference type="EMBL" id="KUM45717.1"/>
    </source>
</evidence>
<gene>
    <name evidence="1" type="ORF">ABT39_MTgene2281</name>
    <name evidence="2" type="ORF">ABT39_MTgene2284</name>
</gene>
<dbReference type="EMBL" id="LKAM01000016">
    <property type="protein sequence ID" value="KUM45718.1"/>
    <property type="molecule type" value="Genomic_DNA"/>
</dbReference>
<proteinExistence type="predicted"/>
<protein>
    <submittedName>
        <fullName evidence="1">Uncharacterized protein</fullName>
    </submittedName>
</protein>
<keyword evidence="1" id="KW-0496">Mitochondrion</keyword>
<comment type="caution">
    <text evidence="1">The sequence shown here is derived from an EMBL/GenBank/DDBJ whole genome shotgun (WGS) entry which is preliminary data.</text>
</comment>
<name>A0A101LUQ8_PICGL</name>
<dbReference type="EMBL" id="LKAM01000016">
    <property type="protein sequence ID" value="KUM45717.1"/>
    <property type="molecule type" value="Genomic_DNA"/>
</dbReference>
<accession>A0A101LUQ8</accession>